<proteinExistence type="predicted"/>
<dbReference type="Pfam" id="PF00654">
    <property type="entry name" value="Voltage_CLC"/>
    <property type="match status" value="1"/>
</dbReference>
<feature type="transmembrane region" description="Helical" evidence="1">
    <location>
        <begin position="302"/>
        <end position="322"/>
    </location>
</feature>
<dbReference type="InterPro" id="IPR001807">
    <property type="entry name" value="ClC"/>
</dbReference>
<comment type="caution">
    <text evidence="2">The sequence shown here is derived from an EMBL/GenBank/DDBJ whole genome shotgun (WGS) entry which is preliminary data.</text>
</comment>
<dbReference type="RefSeq" id="WP_218325478.1">
    <property type="nucleotide sequence ID" value="NZ_JAHUZB010000003.1"/>
</dbReference>
<dbReference type="EMBL" id="JAHUZB010000003">
    <property type="protein sequence ID" value="MBV7390410.1"/>
    <property type="molecule type" value="Genomic_DNA"/>
</dbReference>
<organism evidence="2 3">
    <name type="scientific">Enterococcus alishanensis</name>
    <dbReference type="NCBI Taxonomy" id="1303817"/>
    <lineage>
        <taxon>Bacteria</taxon>
        <taxon>Bacillati</taxon>
        <taxon>Bacillota</taxon>
        <taxon>Bacilli</taxon>
        <taxon>Lactobacillales</taxon>
        <taxon>Enterococcaceae</taxon>
        <taxon>Enterococcus</taxon>
    </lineage>
</organism>
<feature type="transmembrane region" description="Helical" evidence="1">
    <location>
        <begin position="262"/>
        <end position="282"/>
    </location>
</feature>
<feature type="transmembrane region" description="Helical" evidence="1">
    <location>
        <begin position="12"/>
        <end position="37"/>
    </location>
</feature>
<feature type="transmembrane region" description="Helical" evidence="1">
    <location>
        <begin position="148"/>
        <end position="165"/>
    </location>
</feature>
<dbReference type="CDD" id="cd00400">
    <property type="entry name" value="Voltage_gated_ClC"/>
    <property type="match status" value="1"/>
</dbReference>
<feature type="transmembrane region" description="Helical" evidence="1">
    <location>
        <begin position="329"/>
        <end position="347"/>
    </location>
</feature>
<keyword evidence="1" id="KW-1133">Transmembrane helix</keyword>
<evidence type="ECO:0000256" key="1">
    <source>
        <dbReference type="SAM" id="Phobius"/>
    </source>
</evidence>
<dbReference type="InterPro" id="IPR050368">
    <property type="entry name" value="ClC-type_chloride_channel"/>
</dbReference>
<reference evidence="2 3" key="1">
    <citation type="submission" date="2021-06" db="EMBL/GenBank/DDBJ databases">
        <title>Enterococcus alishanensis sp. nov., a novel lactic acid bacterium isolated from fresh coffee beans.</title>
        <authorList>
            <person name="Chen Y.-S."/>
        </authorList>
    </citation>
    <scope>NUCLEOTIDE SEQUENCE [LARGE SCALE GENOMIC DNA]</scope>
    <source>
        <strain evidence="2 3">ALS3</strain>
    </source>
</reference>
<dbReference type="PANTHER" id="PTHR43427:SF12">
    <property type="entry name" value="CHLORIDE TRANSPORTER"/>
    <property type="match status" value="1"/>
</dbReference>
<accession>A0ABS6TBX9</accession>
<evidence type="ECO:0000313" key="3">
    <source>
        <dbReference type="Proteomes" id="UP000774130"/>
    </source>
</evidence>
<feature type="transmembrane region" description="Helical" evidence="1">
    <location>
        <begin position="185"/>
        <end position="202"/>
    </location>
</feature>
<dbReference type="PROSITE" id="PS51257">
    <property type="entry name" value="PROKAR_LIPOPROTEIN"/>
    <property type="match status" value="1"/>
</dbReference>
<feature type="transmembrane region" description="Helical" evidence="1">
    <location>
        <begin position="102"/>
        <end position="128"/>
    </location>
</feature>
<dbReference type="Proteomes" id="UP000774130">
    <property type="component" value="Unassembled WGS sequence"/>
</dbReference>
<evidence type="ECO:0000313" key="2">
    <source>
        <dbReference type="EMBL" id="MBV7390410.1"/>
    </source>
</evidence>
<keyword evidence="3" id="KW-1185">Reference proteome</keyword>
<name>A0ABS6TBX9_9ENTE</name>
<feature type="transmembrane region" description="Helical" evidence="1">
    <location>
        <begin position="49"/>
        <end position="67"/>
    </location>
</feature>
<dbReference type="PANTHER" id="PTHR43427">
    <property type="entry name" value="CHLORIDE CHANNEL PROTEIN CLC-E"/>
    <property type="match status" value="1"/>
</dbReference>
<sequence>MDNFKLRYFAYSGLFGLACGAVIGLFLSIVTLCHNFIWDYIPGLINDPALYPLLICLIGGGLVGMFAQRFKAYPRSINETLSEFYSRDRVDYKQGQIWKNAAAGFLILLFGASVGPEAALIAIVAGLLTFAADRIGFVSEYREELLEFGVGTTLGIIFMAPLFGIGRTLEADDWRNLTESRLKRYVIYIFTTFAGFLGYLLMNQLLPGQEQVFAIRSMDNGITWQGLLLIAPMIVLGALFGQFFIFAQEKAEKFNRRIKNPLPLAILAGFIFGLVGVFAPNLLFSGEHTLLSFTRQAENLSFVMLLIMALGKVTLTMMSLAFNWRGGTIFPMIFASVAFGLALTNLLPYSEGLLVAIFTAASCAIILRQPFAVACLFLLLFPVELFLWIWLAGYAATVFMRHLPFGKKAPVSRRIADSQTNGNRRRSRR</sequence>
<keyword evidence="1" id="KW-0472">Membrane</keyword>
<feature type="transmembrane region" description="Helical" evidence="1">
    <location>
        <begin position="222"/>
        <end position="241"/>
    </location>
</feature>
<gene>
    <name evidence="2" type="ORF">KUA55_06950</name>
</gene>
<protein>
    <submittedName>
        <fullName evidence="2">Chloride channel protein</fullName>
    </submittedName>
</protein>
<keyword evidence="1" id="KW-0812">Transmembrane</keyword>